<proteinExistence type="predicted"/>
<gene>
    <name evidence="1" type="ORF">DXX99_08320</name>
</gene>
<dbReference type="AlphaFoldDB" id="A0A3D8P3R5"/>
<organism evidence="1 2">
    <name type="scientific">Ammonifex thiophilus</name>
    <dbReference type="NCBI Taxonomy" id="444093"/>
    <lineage>
        <taxon>Bacteria</taxon>
        <taxon>Bacillati</taxon>
        <taxon>Bacillota</taxon>
        <taxon>Clostridia</taxon>
        <taxon>Thermoanaerobacterales</taxon>
        <taxon>Thermoanaerobacteraceae</taxon>
        <taxon>Ammonifex</taxon>
    </lineage>
</organism>
<name>A0A3D8P3R5_9THEO</name>
<reference evidence="1 2" key="1">
    <citation type="submission" date="2018-08" db="EMBL/GenBank/DDBJ databases">
        <title>Form III RuBisCO-mediated autotrophy in Thermodesulfobium bacteria.</title>
        <authorList>
            <person name="Toshchakov S.V."/>
            <person name="Kublanov I.V."/>
            <person name="Frolov E."/>
            <person name="Bonch-Osmolovskaya E.A."/>
            <person name="Tourova T.P."/>
            <person name="Chernych N.A."/>
            <person name="Lebedinsky A.V."/>
        </authorList>
    </citation>
    <scope>NUCLEOTIDE SEQUENCE [LARGE SCALE GENOMIC DNA]</scope>
    <source>
        <strain evidence="1 2">SR</strain>
    </source>
</reference>
<evidence type="ECO:0000313" key="2">
    <source>
        <dbReference type="Proteomes" id="UP000256329"/>
    </source>
</evidence>
<accession>A0A3D8P3R5</accession>
<dbReference type="Gene3D" id="3.90.70.10">
    <property type="entry name" value="Cysteine proteinases"/>
    <property type="match status" value="1"/>
</dbReference>
<comment type="caution">
    <text evidence="1">The sequence shown here is derived from an EMBL/GenBank/DDBJ whole genome shotgun (WGS) entry which is preliminary data.</text>
</comment>
<dbReference type="InterPro" id="IPR022118">
    <property type="entry name" value="Peptidase_C70_AvrRpt2"/>
</dbReference>
<dbReference type="OrthoDB" id="9761789at2"/>
<dbReference type="Pfam" id="PF12385">
    <property type="entry name" value="Peptidase_C70"/>
    <property type="match status" value="1"/>
</dbReference>
<sequence>MLCSGKMGFGDGLKRRRNIGRGKRMRRMVSWRWRIKLAALALFLFCLSLYLPGTVSATRMVLNVPEFSQQPYDQICWATRASMIIAYFKGDTVDRDVTIAQLKYGSNFNQPGTLADSEYYVRYYTGRPGSIQYNALSYTAVQYQINKLSPIGTRISWAVGGAHAQVIKGYDTATGWVIYNDPWDGLGHGCSYSYYVNNSSWSWTGSLFYA</sequence>
<evidence type="ECO:0000313" key="1">
    <source>
        <dbReference type="EMBL" id="RDV82048.1"/>
    </source>
</evidence>
<dbReference type="Proteomes" id="UP000256329">
    <property type="component" value="Unassembled WGS sequence"/>
</dbReference>
<protein>
    <recommendedName>
        <fullName evidence="3">Peptidase C39-like domain-containing protein</fullName>
    </recommendedName>
</protein>
<evidence type="ECO:0008006" key="3">
    <source>
        <dbReference type="Google" id="ProtNLM"/>
    </source>
</evidence>
<dbReference type="EMBL" id="QSLN01000013">
    <property type="protein sequence ID" value="RDV82048.1"/>
    <property type="molecule type" value="Genomic_DNA"/>
</dbReference>
<keyword evidence="2" id="KW-1185">Reference proteome</keyword>